<dbReference type="GO" id="GO:0003824">
    <property type="term" value="F:catalytic activity"/>
    <property type="evidence" value="ECO:0007669"/>
    <property type="project" value="InterPro"/>
</dbReference>
<evidence type="ECO:0000313" key="2">
    <source>
        <dbReference type="EMBL" id="ADW19124.1"/>
    </source>
</evidence>
<gene>
    <name evidence="2" type="ordered locus">Despr_2991</name>
</gene>
<accession>A0A7U3YPF0</accession>
<dbReference type="EMBL" id="CP002364">
    <property type="protein sequence ID" value="ADW19124.1"/>
    <property type="molecule type" value="Genomic_DNA"/>
</dbReference>
<organism evidence="2 3">
    <name type="scientific">Desulfobulbus propionicus (strain ATCC 33891 / DSM 2032 / VKM B-1956 / 1pr3)</name>
    <dbReference type="NCBI Taxonomy" id="577650"/>
    <lineage>
        <taxon>Bacteria</taxon>
        <taxon>Pseudomonadati</taxon>
        <taxon>Thermodesulfobacteriota</taxon>
        <taxon>Desulfobulbia</taxon>
        <taxon>Desulfobulbales</taxon>
        <taxon>Desulfobulbaceae</taxon>
        <taxon>Desulfobulbus</taxon>
    </lineage>
</organism>
<dbReference type="PANTHER" id="PTHR36930">
    <property type="entry name" value="METAL-SULFUR CLUSTER BIOSYNTHESIS PROTEINS YUAD-RELATED"/>
    <property type="match status" value="1"/>
</dbReference>
<dbReference type="Proteomes" id="UP000006365">
    <property type="component" value="Chromosome"/>
</dbReference>
<reference evidence="2 3" key="1">
    <citation type="journal article" date="2011" name="Stand. Genomic Sci.">
        <title>Complete genome sequence of Desulfobulbus propionicus type strain (1pr3).</title>
        <authorList>
            <person name="Pagani I."/>
            <person name="Lapidus A."/>
            <person name="Nolan M."/>
            <person name="Lucas S."/>
            <person name="Hammon N."/>
            <person name="Deshpande S."/>
            <person name="Cheng J.F."/>
            <person name="Chertkov O."/>
            <person name="Davenport K."/>
            <person name="Tapia R."/>
            <person name="Han C."/>
            <person name="Goodwin L."/>
            <person name="Pitluck S."/>
            <person name="Liolios K."/>
            <person name="Mavromatis K."/>
            <person name="Ivanova N."/>
            <person name="Mikhailova N."/>
            <person name="Pati A."/>
            <person name="Chen A."/>
            <person name="Palaniappan K."/>
            <person name="Land M."/>
            <person name="Hauser L."/>
            <person name="Chang Y.J."/>
            <person name="Jeffries C.D."/>
            <person name="Detter J.C."/>
            <person name="Brambilla E."/>
            <person name="Kannan K.P."/>
            <person name="Djao O.D."/>
            <person name="Rohde M."/>
            <person name="Pukall R."/>
            <person name="Spring S."/>
            <person name="Goker M."/>
            <person name="Sikorski J."/>
            <person name="Woyke T."/>
            <person name="Bristow J."/>
            <person name="Eisen J.A."/>
            <person name="Markowitz V."/>
            <person name="Hugenholtz P."/>
            <person name="Kyrpides N.C."/>
            <person name="Klenk H.P."/>
        </authorList>
    </citation>
    <scope>NUCLEOTIDE SEQUENCE [LARGE SCALE GENOMIC DNA]</scope>
    <source>
        <strain evidence="3">ATCC 33891 / DSM 2032 / 1pr3</strain>
    </source>
</reference>
<dbReference type="SUPFAM" id="SSF50800">
    <property type="entry name" value="PK beta-barrel domain-like"/>
    <property type="match status" value="1"/>
</dbReference>
<dbReference type="InterPro" id="IPR011037">
    <property type="entry name" value="Pyrv_Knase-like_insert_dom_sf"/>
</dbReference>
<name>A0A7U3YPF0_DESPD</name>
<proteinExistence type="predicted"/>
<dbReference type="PROSITE" id="PS51340">
    <property type="entry name" value="MOSC"/>
    <property type="match status" value="1"/>
</dbReference>
<evidence type="ECO:0000313" key="3">
    <source>
        <dbReference type="Proteomes" id="UP000006365"/>
    </source>
</evidence>
<dbReference type="RefSeq" id="WP_015725649.1">
    <property type="nucleotide sequence ID" value="NC_014972.1"/>
</dbReference>
<dbReference type="KEGG" id="dpr:Despr_2991"/>
<keyword evidence="3" id="KW-1185">Reference proteome</keyword>
<dbReference type="InterPro" id="IPR052716">
    <property type="entry name" value="MOSC_domain"/>
</dbReference>
<evidence type="ECO:0000259" key="1">
    <source>
        <dbReference type="PROSITE" id="PS51340"/>
    </source>
</evidence>
<feature type="domain" description="MOSC" evidence="1">
    <location>
        <begin position="17"/>
        <end position="142"/>
    </location>
</feature>
<dbReference type="Pfam" id="PF03473">
    <property type="entry name" value="MOSC"/>
    <property type="match status" value="1"/>
</dbReference>
<protein>
    <submittedName>
        <fullName evidence="2">MOSC domain containing protein</fullName>
    </submittedName>
</protein>
<dbReference type="AlphaFoldDB" id="A0A7U3YPF0"/>
<sequence>MGTIVSLNISREKGVNKEPVDSIEVKVDHGMVGDAHAGDWHRQVSLLAEESIDFMRNKGLELDPGAFAENITTEGIDLAKLPIGTRLSNGQVVLEITQIGKKCHHGCAIFKQVGDCIMPREGIFAKVIVPGTLHKGDNLDVLP</sequence>
<dbReference type="GO" id="GO:0030170">
    <property type="term" value="F:pyridoxal phosphate binding"/>
    <property type="evidence" value="ECO:0007669"/>
    <property type="project" value="InterPro"/>
</dbReference>
<dbReference type="GO" id="GO:0030151">
    <property type="term" value="F:molybdenum ion binding"/>
    <property type="evidence" value="ECO:0007669"/>
    <property type="project" value="InterPro"/>
</dbReference>
<dbReference type="PANTHER" id="PTHR36930:SF1">
    <property type="entry name" value="MOSC DOMAIN-CONTAINING PROTEIN"/>
    <property type="match status" value="1"/>
</dbReference>
<dbReference type="InterPro" id="IPR005302">
    <property type="entry name" value="MoCF_Sase_C"/>
</dbReference>
<dbReference type="Gene3D" id="2.40.33.20">
    <property type="entry name" value="PK beta-barrel domain-like"/>
    <property type="match status" value="1"/>
</dbReference>